<reference evidence="2" key="1">
    <citation type="submission" date="2016-10" db="EMBL/GenBank/DDBJ databases">
        <authorList>
            <person name="Varghese N."/>
            <person name="Submissions S."/>
        </authorList>
    </citation>
    <scope>NUCLEOTIDE SEQUENCE [LARGE SCALE GENOMIC DNA]</scope>
    <source>
        <strain evidence="2">DSM 45459</strain>
    </source>
</reference>
<organism evidence="1 2">
    <name type="scientific">Actinopolyspora saharensis</name>
    <dbReference type="NCBI Taxonomy" id="995062"/>
    <lineage>
        <taxon>Bacteria</taxon>
        <taxon>Bacillati</taxon>
        <taxon>Actinomycetota</taxon>
        <taxon>Actinomycetes</taxon>
        <taxon>Actinopolysporales</taxon>
        <taxon>Actinopolysporaceae</taxon>
        <taxon>Actinopolyspora</taxon>
    </lineage>
</organism>
<dbReference type="EMBL" id="FNKO01000001">
    <property type="protein sequence ID" value="SDQ15362.1"/>
    <property type="molecule type" value="Genomic_DNA"/>
</dbReference>
<protein>
    <submittedName>
        <fullName evidence="1">Uncharacterized protein</fullName>
    </submittedName>
</protein>
<keyword evidence="2" id="KW-1185">Reference proteome</keyword>
<proteinExistence type="predicted"/>
<name>A0A1H0YJJ2_9ACTN</name>
<dbReference type="AlphaFoldDB" id="A0A1H0YJJ2"/>
<evidence type="ECO:0000313" key="1">
    <source>
        <dbReference type="EMBL" id="SDQ15362.1"/>
    </source>
</evidence>
<accession>A0A1H0YJJ2</accession>
<gene>
    <name evidence="1" type="ORF">SAMN04489718_0504</name>
</gene>
<sequence length="36" mass="3814">MPVVPFFFGGVLMGTHDGGVHPEESVRLASSLCLLL</sequence>
<dbReference type="Proteomes" id="UP000199301">
    <property type="component" value="Unassembled WGS sequence"/>
</dbReference>
<evidence type="ECO:0000313" key="2">
    <source>
        <dbReference type="Proteomes" id="UP000199301"/>
    </source>
</evidence>